<gene>
    <name evidence="1" type="ORF">HKBW3S03_00278</name>
    <name evidence="2" type="ORF">HKBW3S09_01273</name>
    <name evidence="3" type="ORF">HKBW3S34_00018</name>
    <name evidence="4" type="ORF">HKBW3S47_00067</name>
</gene>
<protein>
    <submittedName>
        <fullName evidence="1">Uncharacterized protein</fullName>
    </submittedName>
</protein>
<organism evidence="1 6">
    <name type="scientific">Candidatus Hakubella thermalkaliphila</name>
    <dbReference type="NCBI Taxonomy" id="2754717"/>
    <lineage>
        <taxon>Bacteria</taxon>
        <taxon>Bacillati</taxon>
        <taxon>Actinomycetota</taxon>
        <taxon>Actinomycetota incertae sedis</taxon>
        <taxon>Candidatus Hakubellales</taxon>
        <taxon>Candidatus Hakubellaceae</taxon>
        <taxon>Candidatus Hakubella</taxon>
    </lineage>
</organism>
<evidence type="ECO:0000313" key="5">
    <source>
        <dbReference type="Proteomes" id="UP000569018"/>
    </source>
</evidence>
<dbReference type="Proteomes" id="UP000588083">
    <property type="component" value="Unassembled WGS sequence"/>
</dbReference>
<comment type="caution">
    <text evidence="1">The sequence shown here is derived from an EMBL/GenBank/DDBJ whole genome shotgun (WGS) entry which is preliminary data.</text>
</comment>
<evidence type="ECO:0000313" key="1">
    <source>
        <dbReference type="EMBL" id="GFP18773.1"/>
    </source>
</evidence>
<sequence length="130" mass="15641">MLMRKPILSEKQIIDTIRKSSWPDAPYERKEYNKHRGDWVRQTGIVLSPQQFMELQSYLLDTPKKVIYFYVHKNRENIGIYADSVQALGKIFRNIGLIYEIEHGVRTGFWRIKRGRRYFEEHLNVVIIKE</sequence>
<dbReference type="Proteomes" id="UP000569018">
    <property type="component" value="Unassembled WGS sequence"/>
</dbReference>
<dbReference type="Proteomes" id="UP000585609">
    <property type="component" value="Unassembled WGS sequence"/>
</dbReference>
<evidence type="ECO:0000313" key="6">
    <source>
        <dbReference type="Proteomes" id="UP000574717"/>
    </source>
</evidence>
<proteinExistence type="predicted"/>
<evidence type="ECO:0000313" key="8">
    <source>
        <dbReference type="Proteomes" id="UP000588083"/>
    </source>
</evidence>
<evidence type="ECO:0000313" key="4">
    <source>
        <dbReference type="EMBL" id="GFP38366.1"/>
    </source>
</evidence>
<dbReference type="Proteomes" id="UP000574717">
    <property type="component" value="Unassembled WGS sequence"/>
</dbReference>
<reference evidence="5 6" key="1">
    <citation type="journal article" date="2020" name="Front. Microbiol.">
        <title>Single-cell genomics of novel Actinobacteria with the Wood-Ljungdahl pathway discovered in a serpentinizing system.</title>
        <authorList>
            <person name="Merino N."/>
            <person name="Kawai M."/>
            <person name="Boyd E.S."/>
            <person name="Colman D.R."/>
            <person name="McGlynn S.E."/>
            <person name="Nealson K.H."/>
            <person name="Kurokawa K."/>
            <person name="Hongoh Y."/>
        </authorList>
    </citation>
    <scope>NUCLEOTIDE SEQUENCE [LARGE SCALE GENOMIC DNA]</scope>
    <source>
        <strain evidence="1 6">S03</strain>
        <strain evidence="2 7">S09_30</strain>
        <strain evidence="3 8">S34</strain>
        <strain evidence="4 5">S47</strain>
    </source>
</reference>
<keyword evidence="8" id="KW-1185">Reference proteome</keyword>
<evidence type="ECO:0000313" key="7">
    <source>
        <dbReference type="Proteomes" id="UP000585609"/>
    </source>
</evidence>
<dbReference type="EMBL" id="BLRZ01000001">
    <property type="protein sequence ID" value="GFP29100.1"/>
    <property type="molecule type" value="Genomic_DNA"/>
</dbReference>
<evidence type="ECO:0000313" key="3">
    <source>
        <dbReference type="EMBL" id="GFP29100.1"/>
    </source>
</evidence>
<dbReference type="EMBL" id="BLRW01000205">
    <property type="protein sequence ID" value="GFP23808.1"/>
    <property type="molecule type" value="Genomic_DNA"/>
</dbReference>
<evidence type="ECO:0000313" key="2">
    <source>
        <dbReference type="EMBL" id="GFP23808.1"/>
    </source>
</evidence>
<dbReference type="AlphaFoldDB" id="A0A6V8NF19"/>
<name>A0A6V8NF19_9ACTN</name>
<accession>A0A6V8NF19</accession>
<dbReference type="EMBL" id="BLSD01000002">
    <property type="protein sequence ID" value="GFP38366.1"/>
    <property type="molecule type" value="Genomic_DNA"/>
</dbReference>
<dbReference type="EMBL" id="BLRU01000013">
    <property type="protein sequence ID" value="GFP18773.1"/>
    <property type="molecule type" value="Genomic_DNA"/>
</dbReference>